<sequence>MNSSRFKSGIKKKLVLLLGLFILNCLPYVKSSRIVSEKELNRQPAQTKSDYSINYKLTSKGVLYSLTEMNVAYDKVTKEKTIETFKRADFDSLIDCSVFGQTTYWRCMVAPAVLFGVGIVISIPIMIYDWASYPFYTLSSEHAEVSEETLAASKKVITFPKGKIRLTNADTKFDKTYAFKEGKVEIPFAELHVNNLWNSGDEESGKKFYYYFSVSDLAGNQVIPETAFNGVQFREDQNFTKLSNLSYDKERQIENNKCVKKFGVAIQEGIKYIDDNGVNFKKDDLIVKVILGKACHEYKGTDAHESCINDFYDCITPVRYISNKNLKYDKE</sequence>
<accession>A0ABY2N5B1</accession>
<keyword evidence="2" id="KW-1185">Reference proteome</keyword>
<name>A0ABY2N5B1_9LEPT</name>
<reference evidence="2" key="1">
    <citation type="journal article" date="2019" name="PLoS Negl. Trop. Dis.">
        <title>Revisiting the worldwide diversity of Leptospira species in the environment.</title>
        <authorList>
            <person name="Vincent A.T."/>
            <person name="Schiettekatte O."/>
            <person name="Bourhy P."/>
            <person name="Veyrier F.J."/>
            <person name="Picardeau M."/>
        </authorList>
    </citation>
    <scope>NUCLEOTIDE SEQUENCE [LARGE SCALE GENOMIC DNA]</scope>
    <source>
        <strain evidence="2">201702407</strain>
    </source>
</reference>
<evidence type="ECO:0000313" key="2">
    <source>
        <dbReference type="Proteomes" id="UP000297422"/>
    </source>
</evidence>
<dbReference type="EMBL" id="RQGT01000066">
    <property type="protein sequence ID" value="TGM16926.1"/>
    <property type="molecule type" value="Genomic_DNA"/>
</dbReference>
<gene>
    <name evidence="1" type="ORF">EHQ90_08490</name>
</gene>
<dbReference type="Proteomes" id="UP000297422">
    <property type="component" value="Unassembled WGS sequence"/>
</dbReference>
<organism evidence="1 2">
    <name type="scientific">Leptospira stimsonii</name>
    <dbReference type="NCBI Taxonomy" id="2202203"/>
    <lineage>
        <taxon>Bacteria</taxon>
        <taxon>Pseudomonadati</taxon>
        <taxon>Spirochaetota</taxon>
        <taxon>Spirochaetia</taxon>
        <taxon>Leptospirales</taxon>
        <taxon>Leptospiraceae</taxon>
        <taxon>Leptospira</taxon>
    </lineage>
</organism>
<dbReference type="RefSeq" id="WP_135684739.1">
    <property type="nucleotide sequence ID" value="NZ_RQEQ01000013.1"/>
</dbReference>
<comment type="caution">
    <text evidence="1">The sequence shown here is derived from an EMBL/GenBank/DDBJ whole genome shotgun (WGS) entry which is preliminary data.</text>
</comment>
<protein>
    <submittedName>
        <fullName evidence="1">Uncharacterized protein</fullName>
    </submittedName>
</protein>
<evidence type="ECO:0000313" key="1">
    <source>
        <dbReference type="EMBL" id="TGM16926.1"/>
    </source>
</evidence>
<proteinExistence type="predicted"/>